<dbReference type="SMART" id="SM00346">
    <property type="entry name" value="HTH_ICLR"/>
    <property type="match status" value="1"/>
</dbReference>
<evidence type="ECO:0000259" key="5">
    <source>
        <dbReference type="PROSITE" id="PS51078"/>
    </source>
</evidence>
<dbReference type="Gene3D" id="1.10.10.10">
    <property type="entry name" value="Winged helix-like DNA-binding domain superfamily/Winged helix DNA-binding domain"/>
    <property type="match status" value="1"/>
</dbReference>
<dbReference type="Proteomes" id="UP000265750">
    <property type="component" value="Unassembled WGS sequence"/>
</dbReference>
<evidence type="ECO:0000313" key="6">
    <source>
        <dbReference type="EMBL" id="RIY01388.1"/>
    </source>
</evidence>
<dbReference type="OrthoDB" id="2633250at2"/>
<dbReference type="InterPro" id="IPR011042">
    <property type="entry name" value="6-blade_b-propeller_TolB-like"/>
</dbReference>
<reference evidence="7" key="1">
    <citation type="submission" date="2018-09" db="EMBL/GenBank/DDBJ databases">
        <authorList>
            <person name="Tuo L."/>
        </authorList>
    </citation>
    <scope>NUCLEOTIDE SEQUENCE [LARGE SCALE GENOMIC DNA]</scope>
    <source>
        <strain evidence="7">M2BS4Y-1</strain>
    </source>
</reference>
<evidence type="ECO:0000256" key="1">
    <source>
        <dbReference type="ARBA" id="ARBA00023015"/>
    </source>
</evidence>
<dbReference type="InterPro" id="IPR005511">
    <property type="entry name" value="SMP-30"/>
</dbReference>
<dbReference type="Gene3D" id="2.120.10.30">
    <property type="entry name" value="TolB, C-terminal domain"/>
    <property type="match status" value="1"/>
</dbReference>
<dbReference type="PROSITE" id="PS51078">
    <property type="entry name" value="ICLR_ED"/>
    <property type="match status" value="1"/>
</dbReference>
<dbReference type="InterPro" id="IPR005471">
    <property type="entry name" value="Tscrpt_reg_IclR_N"/>
</dbReference>
<dbReference type="PANTHER" id="PTHR30136:SF35">
    <property type="entry name" value="HTH-TYPE TRANSCRIPTIONAL REGULATOR RV1719"/>
    <property type="match status" value="1"/>
</dbReference>
<dbReference type="PANTHER" id="PTHR30136">
    <property type="entry name" value="HELIX-TURN-HELIX TRANSCRIPTIONAL REGULATOR, ICLR FAMILY"/>
    <property type="match status" value="1"/>
</dbReference>
<dbReference type="GO" id="GO:0045892">
    <property type="term" value="P:negative regulation of DNA-templated transcription"/>
    <property type="evidence" value="ECO:0007669"/>
    <property type="project" value="TreeGrafter"/>
</dbReference>
<proteinExistence type="predicted"/>
<gene>
    <name evidence="6" type="ORF">D3218_08495</name>
</gene>
<keyword evidence="1" id="KW-0805">Transcription regulation</keyword>
<evidence type="ECO:0000256" key="2">
    <source>
        <dbReference type="ARBA" id="ARBA00023125"/>
    </source>
</evidence>
<dbReference type="InterPro" id="IPR050707">
    <property type="entry name" value="HTH_MetabolicPath_Reg"/>
</dbReference>
<organism evidence="6 7">
    <name type="scientific">Aureimonas flava</name>
    <dbReference type="NCBI Taxonomy" id="2320271"/>
    <lineage>
        <taxon>Bacteria</taxon>
        <taxon>Pseudomonadati</taxon>
        <taxon>Pseudomonadota</taxon>
        <taxon>Alphaproteobacteria</taxon>
        <taxon>Hyphomicrobiales</taxon>
        <taxon>Aurantimonadaceae</taxon>
        <taxon>Aureimonas</taxon>
    </lineage>
</organism>
<dbReference type="InterPro" id="IPR029016">
    <property type="entry name" value="GAF-like_dom_sf"/>
</dbReference>
<protein>
    <submittedName>
        <fullName evidence="6">IclR family transcriptional regulator</fullName>
    </submittedName>
</protein>
<dbReference type="PRINTS" id="PR01790">
    <property type="entry name" value="SMP30FAMILY"/>
</dbReference>
<dbReference type="AlphaFoldDB" id="A0A3A1WLX1"/>
<dbReference type="EMBL" id="QYRN01000004">
    <property type="protein sequence ID" value="RIY01388.1"/>
    <property type="molecule type" value="Genomic_DNA"/>
</dbReference>
<evidence type="ECO:0000313" key="7">
    <source>
        <dbReference type="Proteomes" id="UP000265750"/>
    </source>
</evidence>
<dbReference type="InterPro" id="IPR014757">
    <property type="entry name" value="Tscrpt_reg_IclR_C"/>
</dbReference>
<sequence length="548" mass="58024">MSHHMDGRRQSPSTEWGQPAVRDGVAGAALIEKACRVLDIAGSASGPVTVARLLAETGWPRATLHRIVAALASQGFLRHDPIGAGYRLGFRFMELAQNTWAEQDLVAIASMELRRLRDMTGETAYLAVPAGGAMVGLGKFEGAHGVRSAARLGIRKPMHCTSQGKAILAFLPEAALREQLGRSELEAFTPRTITDPERLRAQLAIVRQRGYAVEDEEIVAGNRCVGAPVLDAAGRAVAAISVAGPVWRLTAERAERLGPEIVAVARSIGAQLAMRGGGRSPEPGAPFAHPGCEHAAFHGADPHWDGDRGVLTWVDRLGPTLFETRARGTAAHALPREEPIHACCSLDGTTRLWQAGSEIDFCDRAFGPAEARSPPPLAAARHPSGSLWTASEHDSGCAVGATTAGDGPSWIVSGRITALAWSPDGLCAYAADAARGVIYRLDPSSRSPKVFSRLPSVSGEPRGIAVDTTGRLWAALYEGWSVVRFSNDGDIERSVALPVPRPTGLAFGTGGREIFVTTARVGLSRDVLDNAPLSGRVLQLPLETAPNP</sequence>
<dbReference type="InterPro" id="IPR036388">
    <property type="entry name" value="WH-like_DNA-bd_sf"/>
</dbReference>
<feature type="domain" description="IclR-ED" evidence="5">
    <location>
        <begin position="91"/>
        <end position="274"/>
    </location>
</feature>
<comment type="caution">
    <text evidence="6">The sequence shown here is derived from an EMBL/GenBank/DDBJ whole genome shotgun (WGS) entry which is preliminary data.</text>
</comment>
<dbReference type="SUPFAM" id="SSF55781">
    <property type="entry name" value="GAF domain-like"/>
    <property type="match status" value="1"/>
</dbReference>
<keyword evidence="3" id="KW-0804">Transcription</keyword>
<dbReference type="Gene3D" id="3.30.450.40">
    <property type="match status" value="1"/>
</dbReference>
<accession>A0A3A1WLX1</accession>
<dbReference type="SUPFAM" id="SSF46785">
    <property type="entry name" value="Winged helix' DNA-binding domain"/>
    <property type="match status" value="1"/>
</dbReference>
<dbReference type="InterPro" id="IPR013658">
    <property type="entry name" value="SGL"/>
</dbReference>
<dbReference type="InterPro" id="IPR036390">
    <property type="entry name" value="WH_DNA-bd_sf"/>
</dbReference>
<dbReference type="Pfam" id="PF08450">
    <property type="entry name" value="SGL"/>
    <property type="match status" value="1"/>
</dbReference>
<name>A0A3A1WLX1_9HYPH</name>
<evidence type="ECO:0000256" key="3">
    <source>
        <dbReference type="ARBA" id="ARBA00023163"/>
    </source>
</evidence>
<dbReference type="SUPFAM" id="SSF63829">
    <property type="entry name" value="Calcium-dependent phosphotriesterase"/>
    <property type="match status" value="1"/>
</dbReference>
<evidence type="ECO:0000259" key="4">
    <source>
        <dbReference type="PROSITE" id="PS51077"/>
    </source>
</evidence>
<dbReference type="Pfam" id="PF09339">
    <property type="entry name" value="HTH_IclR"/>
    <property type="match status" value="1"/>
</dbReference>
<keyword evidence="7" id="KW-1185">Reference proteome</keyword>
<dbReference type="RefSeq" id="WP_119539568.1">
    <property type="nucleotide sequence ID" value="NZ_QYRN01000004.1"/>
</dbReference>
<feature type="domain" description="HTH iclR-type" evidence="4">
    <location>
        <begin position="28"/>
        <end position="90"/>
    </location>
</feature>
<keyword evidence="2" id="KW-0238">DNA-binding</keyword>
<dbReference type="GO" id="GO:0003677">
    <property type="term" value="F:DNA binding"/>
    <property type="evidence" value="ECO:0007669"/>
    <property type="project" value="UniProtKB-KW"/>
</dbReference>
<dbReference type="PROSITE" id="PS51077">
    <property type="entry name" value="HTH_ICLR"/>
    <property type="match status" value="1"/>
</dbReference>
<dbReference type="GO" id="GO:0003700">
    <property type="term" value="F:DNA-binding transcription factor activity"/>
    <property type="evidence" value="ECO:0007669"/>
    <property type="project" value="TreeGrafter"/>
</dbReference>
<dbReference type="Pfam" id="PF01614">
    <property type="entry name" value="IclR_C"/>
    <property type="match status" value="1"/>
</dbReference>